<protein>
    <submittedName>
        <fullName evidence="10">Uncharacterized protein LOC104710256 isoform X1</fullName>
    </submittedName>
</protein>
<evidence type="ECO:0000259" key="7">
    <source>
        <dbReference type="PROSITE" id="PS50104"/>
    </source>
</evidence>
<accession>A0ABM0TEE0</accession>
<evidence type="ECO:0000256" key="2">
    <source>
        <dbReference type="ARBA" id="ARBA00023027"/>
    </source>
</evidence>
<evidence type="ECO:0000256" key="1">
    <source>
        <dbReference type="ARBA" id="ARBA00023015"/>
    </source>
</evidence>
<dbReference type="PANTHER" id="PTHR32009:SF63">
    <property type="entry name" value="RESISTANCE PROTEIN (TIR CLASS), PUTATIVE-RELATED"/>
    <property type="match status" value="1"/>
</dbReference>
<dbReference type="Proteomes" id="UP000694864">
    <property type="component" value="Chromosome 9"/>
</dbReference>
<sequence length="472" mass="53409">MVEKLLEPAELDLGKKGREPPSVRKIELKEDVYRFDRKEYRSAIKRTSSGSWRLTKGADGVIDTDWVIDSESLTDSERASNGIVAVRTRKYYQVEGDARVLTPWVMHELHFTFLNNRADLVRSPYVICHVSYTGEQEGGLDEELSPPCEAPNTVISDNNCPPNAQGLFITEEAIDTNRKKPPHTYLKNMIVGIILFLALTGYIISSSVSLDNSKITNTIALCESCRCFSDVQTNSNSTSSISVQTETNRATFLIRHFTTFHSLFVSHLTVSPPAKKVHQVFLNFRGGELRYNFVSHLGDALERHNIKLFVDTYEHRGKDLKNLFVRIEESSIALAIFSTRYPESRWCMDELVKMNKLADQGKLSVIPIFYKVEAGDVKTPTGGSEFGKNFWRLAEASSGDQIMKWKDALEGIGNMMGCSVKDYSVESDSIKEIVKEVQRVIELIGLEEEVRSPYDYIFRFKRSKSAKPNVVT</sequence>
<dbReference type="InterPro" id="IPR035897">
    <property type="entry name" value="Toll_tir_struct_dom_sf"/>
</dbReference>
<name>A0ABM0TEE0_CAMSA</name>
<feature type="domain" description="TIR" evidence="7">
    <location>
        <begin position="276"/>
        <end position="441"/>
    </location>
</feature>
<keyword evidence="2" id="KW-0520">NAD</keyword>
<dbReference type="Pfam" id="PF01582">
    <property type="entry name" value="TIR"/>
    <property type="match status" value="1"/>
</dbReference>
<keyword evidence="6" id="KW-0812">Transmembrane</keyword>
<evidence type="ECO:0000256" key="6">
    <source>
        <dbReference type="SAM" id="Phobius"/>
    </source>
</evidence>
<dbReference type="InterPro" id="IPR003441">
    <property type="entry name" value="NAC-dom"/>
</dbReference>
<organism evidence="9 10">
    <name type="scientific">Camelina sativa</name>
    <name type="common">False flax</name>
    <name type="synonym">Myagrum sativum</name>
    <dbReference type="NCBI Taxonomy" id="90675"/>
    <lineage>
        <taxon>Eukaryota</taxon>
        <taxon>Viridiplantae</taxon>
        <taxon>Streptophyta</taxon>
        <taxon>Embryophyta</taxon>
        <taxon>Tracheophyta</taxon>
        <taxon>Spermatophyta</taxon>
        <taxon>Magnoliopsida</taxon>
        <taxon>eudicotyledons</taxon>
        <taxon>Gunneridae</taxon>
        <taxon>Pentapetalae</taxon>
        <taxon>rosids</taxon>
        <taxon>malvids</taxon>
        <taxon>Brassicales</taxon>
        <taxon>Brassicaceae</taxon>
        <taxon>Camelineae</taxon>
        <taxon>Camelina</taxon>
    </lineage>
</organism>
<evidence type="ECO:0000313" key="10">
    <source>
        <dbReference type="RefSeq" id="XP_010425130.1"/>
    </source>
</evidence>
<dbReference type="SUPFAM" id="SSF101941">
    <property type="entry name" value="NAC domain"/>
    <property type="match status" value="1"/>
</dbReference>
<dbReference type="InterPro" id="IPR000157">
    <property type="entry name" value="TIR_dom"/>
</dbReference>
<evidence type="ECO:0000259" key="8">
    <source>
        <dbReference type="PROSITE" id="PS51005"/>
    </source>
</evidence>
<keyword evidence="3" id="KW-0238">DNA-binding</keyword>
<evidence type="ECO:0000313" key="9">
    <source>
        <dbReference type="Proteomes" id="UP000694864"/>
    </source>
</evidence>
<evidence type="ECO:0000256" key="5">
    <source>
        <dbReference type="ARBA" id="ARBA00023242"/>
    </source>
</evidence>
<dbReference type="SUPFAM" id="SSF52200">
    <property type="entry name" value="Toll/Interleukin receptor TIR domain"/>
    <property type="match status" value="1"/>
</dbReference>
<feature type="domain" description="NAC" evidence="8">
    <location>
        <begin position="1"/>
        <end position="133"/>
    </location>
</feature>
<dbReference type="Gene3D" id="3.40.50.10140">
    <property type="entry name" value="Toll/interleukin-1 receptor homology (TIR) domain"/>
    <property type="match status" value="1"/>
</dbReference>
<evidence type="ECO:0000256" key="3">
    <source>
        <dbReference type="ARBA" id="ARBA00023125"/>
    </source>
</evidence>
<keyword evidence="6" id="KW-1133">Transmembrane helix</keyword>
<keyword evidence="4" id="KW-0804">Transcription</keyword>
<dbReference type="InterPro" id="IPR036093">
    <property type="entry name" value="NAC_dom_sf"/>
</dbReference>
<reference evidence="9" key="1">
    <citation type="journal article" date="2014" name="Nat. Commun.">
        <title>The emerging biofuel crop Camelina sativa retains a highly undifferentiated hexaploid genome structure.</title>
        <authorList>
            <person name="Kagale S."/>
            <person name="Koh C."/>
            <person name="Nixon J."/>
            <person name="Bollina V."/>
            <person name="Clarke W.E."/>
            <person name="Tuteja R."/>
            <person name="Spillane C."/>
            <person name="Robinson S.J."/>
            <person name="Links M.G."/>
            <person name="Clarke C."/>
            <person name="Higgins E.E."/>
            <person name="Huebert T."/>
            <person name="Sharpe A.G."/>
            <person name="Parkin I.A."/>
        </authorList>
    </citation>
    <scope>NUCLEOTIDE SEQUENCE [LARGE SCALE GENOMIC DNA]</scope>
    <source>
        <strain evidence="9">cv. DH55</strain>
    </source>
</reference>
<keyword evidence="1" id="KW-0805">Transcription regulation</keyword>
<feature type="transmembrane region" description="Helical" evidence="6">
    <location>
        <begin position="185"/>
        <end position="204"/>
    </location>
</feature>
<keyword evidence="5" id="KW-0539">Nucleus</keyword>
<gene>
    <name evidence="10" type="primary">LOC104710256</name>
</gene>
<reference evidence="10" key="2">
    <citation type="submission" date="2025-08" db="UniProtKB">
        <authorList>
            <consortium name="RefSeq"/>
        </authorList>
    </citation>
    <scope>IDENTIFICATION</scope>
    <source>
        <tissue evidence="10">Leaf</tissue>
    </source>
</reference>
<evidence type="ECO:0000256" key="4">
    <source>
        <dbReference type="ARBA" id="ARBA00023163"/>
    </source>
</evidence>
<dbReference type="PROSITE" id="PS50104">
    <property type="entry name" value="TIR"/>
    <property type="match status" value="1"/>
</dbReference>
<dbReference type="GeneID" id="104710256"/>
<proteinExistence type="predicted"/>
<dbReference type="SMART" id="SM00255">
    <property type="entry name" value="TIR"/>
    <property type="match status" value="1"/>
</dbReference>
<keyword evidence="9" id="KW-1185">Reference proteome</keyword>
<keyword evidence="6" id="KW-0472">Membrane</keyword>
<dbReference type="RefSeq" id="XP_010425130.1">
    <property type="nucleotide sequence ID" value="XM_010426828.1"/>
</dbReference>
<dbReference type="PANTHER" id="PTHR32009">
    <property type="entry name" value="TMV RESISTANCE PROTEIN N-LIKE"/>
    <property type="match status" value="1"/>
</dbReference>
<dbReference type="PROSITE" id="PS51005">
    <property type="entry name" value="NAC"/>
    <property type="match status" value="1"/>
</dbReference>